<dbReference type="CDD" id="cd02440">
    <property type="entry name" value="AdoMet_MTases"/>
    <property type="match status" value="1"/>
</dbReference>
<dbReference type="InterPro" id="IPR050508">
    <property type="entry name" value="Methyltransf_Superfamily"/>
</dbReference>
<keyword evidence="2" id="KW-0489">Methyltransferase</keyword>
<evidence type="ECO:0000259" key="1">
    <source>
        <dbReference type="Pfam" id="PF08241"/>
    </source>
</evidence>
<dbReference type="SUPFAM" id="SSF53335">
    <property type="entry name" value="S-adenosyl-L-methionine-dependent methyltransferases"/>
    <property type="match status" value="1"/>
</dbReference>
<dbReference type="GO" id="GO:0008757">
    <property type="term" value="F:S-adenosylmethionine-dependent methyltransferase activity"/>
    <property type="evidence" value="ECO:0007669"/>
    <property type="project" value="InterPro"/>
</dbReference>
<protein>
    <submittedName>
        <fullName evidence="2">Methyltransferase domain-containing protein</fullName>
    </submittedName>
</protein>
<gene>
    <name evidence="2" type="ORF">SAMN05660835_00684</name>
</gene>
<dbReference type="InterPro" id="IPR013216">
    <property type="entry name" value="Methyltransf_11"/>
</dbReference>
<dbReference type="PANTHER" id="PTHR42912">
    <property type="entry name" value="METHYLTRANSFERASE"/>
    <property type="match status" value="1"/>
</dbReference>
<dbReference type="EMBL" id="FMYU01000004">
    <property type="protein sequence ID" value="SDC34162.1"/>
    <property type="molecule type" value="Genomic_DNA"/>
</dbReference>
<organism evidence="2 3">
    <name type="scientific">Desulfurella multipotens</name>
    <dbReference type="NCBI Taxonomy" id="79269"/>
    <lineage>
        <taxon>Bacteria</taxon>
        <taxon>Pseudomonadati</taxon>
        <taxon>Campylobacterota</taxon>
        <taxon>Desulfurellia</taxon>
        <taxon>Desulfurellales</taxon>
        <taxon>Desulfurellaceae</taxon>
        <taxon>Desulfurella</taxon>
    </lineage>
</organism>
<evidence type="ECO:0000313" key="2">
    <source>
        <dbReference type="EMBL" id="SDC34162.1"/>
    </source>
</evidence>
<dbReference type="PANTHER" id="PTHR42912:SF80">
    <property type="entry name" value="METHYLTRANSFERASE DOMAIN-CONTAINING PROTEIN"/>
    <property type="match status" value="1"/>
</dbReference>
<dbReference type="GO" id="GO:0032259">
    <property type="term" value="P:methylation"/>
    <property type="evidence" value="ECO:0007669"/>
    <property type="project" value="UniProtKB-KW"/>
</dbReference>
<sequence>MKKAVIAINEKGNLFEGNFEDSPFYLIVRGKNERKKIQDCALNLSELKDYVLIGRNASDQFRNIIKDKKFDYIFLDFLNIDEALNYFEDYSNKIKVFDENTQEYEDWFEKNKYVYLSEIEALKKALPLHGEGIEIGVGSGKFAVPLGIKVGVEPSRKMGEIAKRNGIDVIFGVAENLPIDNNSFDFALMAVTICFVNDPLKSLKECYRILKPKGQIIVGIVDADTPLGKVYLKKKENSVFYKYARFFSSKEILDLFEKAGFVFKQAYQVLFGDYSKIDLIQEPKEGYGEGGFSVLVGEK</sequence>
<dbReference type="RefSeq" id="WP_092128142.1">
    <property type="nucleotide sequence ID" value="NZ_FMYU01000004.1"/>
</dbReference>
<dbReference type="InterPro" id="IPR029063">
    <property type="entry name" value="SAM-dependent_MTases_sf"/>
</dbReference>
<name>A0A1G6KSS5_9BACT</name>
<proteinExistence type="predicted"/>
<dbReference type="Gene3D" id="3.40.50.150">
    <property type="entry name" value="Vaccinia Virus protein VP39"/>
    <property type="match status" value="1"/>
</dbReference>
<keyword evidence="3" id="KW-1185">Reference proteome</keyword>
<evidence type="ECO:0000313" key="3">
    <source>
        <dbReference type="Proteomes" id="UP000199411"/>
    </source>
</evidence>
<accession>A0A1G6KSS5</accession>
<dbReference type="OrthoDB" id="529208at2"/>
<reference evidence="3" key="1">
    <citation type="submission" date="2016-10" db="EMBL/GenBank/DDBJ databases">
        <authorList>
            <person name="Varghese N."/>
            <person name="Submissions S."/>
        </authorList>
    </citation>
    <scope>NUCLEOTIDE SEQUENCE [LARGE SCALE GENOMIC DNA]</scope>
    <source>
        <strain evidence="3">DSM 8415</strain>
    </source>
</reference>
<dbReference type="AlphaFoldDB" id="A0A1G6KSS5"/>
<dbReference type="Proteomes" id="UP000199411">
    <property type="component" value="Unassembled WGS sequence"/>
</dbReference>
<keyword evidence="2" id="KW-0808">Transferase</keyword>
<feature type="domain" description="Methyltransferase type 11" evidence="1">
    <location>
        <begin position="134"/>
        <end position="218"/>
    </location>
</feature>
<dbReference type="Pfam" id="PF08241">
    <property type="entry name" value="Methyltransf_11"/>
    <property type="match status" value="1"/>
</dbReference>